<dbReference type="SUPFAM" id="SSF53790">
    <property type="entry name" value="Tetrapyrrole methylase"/>
    <property type="match status" value="1"/>
</dbReference>
<sequence>MRVVSDPDTCGTVIPWLSIIGIGEDRLEALAPASRAALDKAEVVFGAPRHLALAGLELSPKATPWPVPFSIEAVLALRGRKVAVLASGDPFWHGAGGSLCAHLVPGEWCAYPAPSTFSWVAARMGWRLEETPCLGLHAAPFERLVPVLRTGGRAICLLRDGKAPEELARWLNERGFGSSRLHIMESLGGANERIRTAQADSFAFADIQAPVAVALSVCGEGPDAAGLPVGFGLPDDLFTHDGQITKRPMRALTLSALAPRPNAVLWDLGAGSGSISVEWCLAGGQACAVERDLERCMRIRANAARFGVEHRLSVLQADTAESFPHRLPEAVFIGGGANEALLERLWAQVPMGARIVINAVTLETETLLATWHARAGGSLLRIELAESQPLGRMRGWSPSRPVVQWSVTR</sequence>
<protein>
    <submittedName>
        <fullName evidence="7">Precorrin-6y C5,15-methyltransferase (Decarboxylating) subunit CbiE</fullName>
    </submittedName>
</protein>
<keyword evidence="5" id="KW-0949">S-adenosyl-L-methionine</keyword>
<dbReference type="Gene3D" id="3.40.50.150">
    <property type="entry name" value="Vaccinia Virus protein VP39"/>
    <property type="match status" value="1"/>
</dbReference>
<comment type="caution">
    <text evidence="7">The sequence shown here is derived from an EMBL/GenBank/DDBJ whole genome shotgun (WGS) entry which is preliminary data.</text>
</comment>
<evidence type="ECO:0000256" key="1">
    <source>
        <dbReference type="ARBA" id="ARBA00004953"/>
    </source>
</evidence>
<dbReference type="PIRSF" id="PIRSF036428">
    <property type="entry name" value="CobL"/>
    <property type="match status" value="1"/>
</dbReference>
<reference evidence="7 8" key="1">
    <citation type="submission" date="2021-03" db="EMBL/GenBank/DDBJ databases">
        <title>The complete genome sequence of Acetobacter suratthaniensis TBRC 1719.</title>
        <authorList>
            <person name="Charoenyingcharoen P."/>
            <person name="Yukphan P."/>
        </authorList>
    </citation>
    <scope>NUCLEOTIDE SEQUENCE [LARGE SCALE GENOMIC DNA]</scope>
    <source>
        <strain evidence="7 8">TBRC 1719</strain>
    </source>
</reference>
<dbReference type="InterPro" id="IPR035996">
    <property type="entry name" value="4pyrrol_Methylase_sf"/>
</dbReference>
<dbReference type="SUPFAM" id="SSF53335">
    <property type="entry name" value="S-adenosyl-L-methionine-dependent methyltransferases"/>
    <property type="match status" value="1"/>
</dbReference>
<dbReference type="Proteomes" id="UP000664399">
    <property type="component" value="Unassembled WGS sequence"/>
</dbReference>
<dbReference type="InterPro" id="IPR029063">
    <property type="entry name" value="SAM-dependent_MTases_sf"/>
</dbReference>
<keyword evidence="8" id="KW-1185">Reference proteome</keyword>
<evidence type="ECO:0000259" key="6">
    <source>
        <dbReference type="Pfam" id="PF00590"/>
    </source>
</evidence>
<gene>
    <name evidence="7" type="primary">cbiE</name>
    <name evidence="7" type="ORF">J2D75_07730</name>
</gene>
<proteinExistence type="predicted"/>
<keyword evidence="2" id="KW-0169">Cobalamin biosynthesis</keyword>
<evidence type="ECO:0000313" key="7">
    <source>
        <dbReference type="EMBL" id="MBO1328366.1"/>
    </source>
</evidence>
<dbReference type="Pfam" id="PF00590">
    <property type="entry name" value="TP_methylase"/>
    <property type="match status" value="1"/>
</dbReference>
<dbReference type="EMBL" id="JAFVMG010000006">
    <property type="protein sequence ID" value="MBO1328366.1"/>
    <property type="molecule type" value="Genomic_DNA"/>
</dbReference>
<accession>A0ABS3LLX4</accession>
<comment type="pathway">
    <text evidence="1">Cofactor biosynthesis; adenosylcobalamin biosynthesis.</text>
</comment>
<dbReference type="CDD" id="cd11644">
    <property type="entry name" value="Precorrin-6Y-MT"/>
    <property type="match status" value="1"/>
</dbReference>
<name>A0ABS3LLX4_9PROT</name>
<evidence type="ECO:0000256" key="4">
    <source>
        <dbReference type="ARBA" id="ARBA00022679"/>
    </source>
</evidence>
<dbReference type="InterPro" id="IPR050714">
    <property type="entry name" value="Cobalamin_biosynth_MTase"/>
</dbReference>
<dbReference type="Gene3D" id="3.40.1010.10">
    <property type="entry name" value="Cobalt-precorrin-4 Transmethylase, Domain 1"/>
    <property type="match status" value="1"/>
</dbReference>
<keyword evidence="3" id="KW-0489">Methyltransferase</keyword>
<evidence type="ECO:0000313" key="8">
    <source>
        <dbReference type="Proteomes" id="UP000664399"/>
    </source>
</evidence>
<evidence type="ECO:0000256" key="5">
    <source>
        <dbReference type="ARBA" id="ARBA00022691"/>
    </source>
</evidence>
<feature type="domain" description="Tetrapyrrole methylase" evidence="6">
    <location>
        <begin position="17"/>
        <end position="199"/>
    </location>
</feature>
<keyword evidence="4" id="KW-0808">Transferase</keyword>
<dbReference type="PANTHER" id="PTHR43182:SF1">
    <property type="entry name" value="COBALT-PRECORRIN-7 C(5)-METHYLTRANSFERASE"/>
    <property type="match status" value="1"/>
</dbReference>
<dbReference type="NCBIfam" id="TIGR02469">
    <property type="entry name" value="CbiT"/>
    <property type="match status" value="1"/>
</dbReference>
<dbReference type="InterPro" id="IPR006365">
    <property type="entry name" value="Cbl_synth_CobL"/>
</dbReference>
<dbReference type="PANTHER" id="PTHR43182">
    <property type="entry name" value="COBALT-PRECORRIN-6B C(15)-METHYLTRANSFERASE (DECARBOXYLATING)"/>
    <property type="match status" value="1"/>
</dbReference>
<organism evidence="7 8">
    <name type="scientific">Acetobacter suratthaniensis</name>
    <dbReference type="NCBI Taxonomy" id="1502841"/>
    <lineage>
        <taxon>Bacteria</taxon>
        <taxon>Pseudomonadati</taxon>
        <taxon>Pseudomonadota</taxon>
        <taxon>Alphaproteobacteria</taxon>
        <taxon>Acetobacterales</taxon>
        <taxon>Acetobacteraceae</taxon>
        <taxon>Acetobacter</taxon>
    </lineage>
</organism>
<evidence type="ECO:0000256" key="3">
    <source>
        <dbReference type="ARBA" id="ARBA00022603"/>
    </source>
</evidence>
<evidence type="ECO:0000256" key="2">
    <source>
        <dbReference type="ARBA" id="ARBA00022573"/>
    </source>
</evidence>
<dbReference type="InterPro" id="IPR014008">
    <property type="entry name" value="Cbl_synth_MTase_CbiT"/>
</dbReference>
<dbReference type="InterPro" id="IPR012818">
    <property type="entry name" value="CbiE"/>
</dbReference>
<dbReference type="InterPro" id="IPR000878">
    <property type="entry name" value="4pyrrol_Mease"/>
</dbReference>
<dbReference type="NCBIfam" id="TIGR02467">
    <property type="entry name" value="CbiE"/>
    <property type="match status" value="1"/>
</dbReference>
<dbReference type="InterPro" id="IPR014777">
    <property type="entry name" value="4pyrrole_Mease_sub1"/>
</dbReference>